<accession>A0A3S0ZM83</accession>
<dbReference type="Proteomes" id="UP000271974">
    <property type="component" value="Unassembled WGS sequence"/>
</dbReference>
<dbReference type="AlphaFoldDB" id="A0A3S0ZM83"/>
<proteinExistence type="predicted"/>
<name>A0A3S0ZM83_ELYCH</name>
<feature type="non-terminal residue" evidence="1">
    <location>
        <position position="107"/>
    </location>
</feature>
<dbReference type="EMBL" id="RQTK01001360">
    <property type="protein sequence ID" value="RUS70651.1"/>
    <property type="molecule type" value="Genomic_DNA"/>
</dbReference>
<gene>
    <name evidence="1" type="ORF">EGW08_021588</name>
</gene>
<dbReference type="OrthoDB" id="10446609at2759"/>
<sequence>MMATNLTLRGALEEVETLPDRSVSSLFIKILRQNPAVLRHLLSSECKLGNQIGIQTDSEMSHLQDYIILRLAKNLPADVIMQSQAHNIITPVVSAYWRTHTHVQDAE</sequence>
<reference evidence="1 2" key="1">
    <citation type="submission" date="2019-01" db="EMBL/GenBank/DDBJ databases">
        <title>A draft genome assembly of the solar-powered sea slug Elysia chlorotica.</title>
        <authorList>
            <person name="Cai H."/>
            <person name="Li Q."/>
            <person name="Fang X."/>
            <person name="Li J."/>
            <person name="Curtis N.E."/>
            <person name="Altenburger A."/>
            <person name="Shibata T."/>
            <person name="Feng M."/>
            <person name="Maeda T."/>
            <person name="Schwartz J.A."/>
            <person name="Shigenobu S."/>
            <person name="Lundholm N."/>
            <person name="Nishiyama T."/>
            <person name="Yang H."/>
            <person name="Hasebe M."/>
            <person name="Li S."/>
            <person name="Pierce S.K."/>
            <person name="Wang J."/>
        </authorList>
    </citation>
    <scope>NUCLEOTIDE SEQUENCE [LARGE SCALE GENOMIC DNA]</scope>
    <source>
        <strain evidence="1">EC2010</strain>
        <tissue evidence="1">Whole organism of an adult</tissue>
    </source>
</reference>
<comment type="caution">
    <text evidence="1">The sequence shown here is derived from an EMBL/GenBank/DDBJ whole genome shotgun (WGS) entry which is preliminary data.</text>
</comment>
<evidence type="ECO:0000313" key="2">
    <source>
        <dbReference type="Proteomes" id="UP000271974"/>
    </source>
</evidence>
<keyword evidence="2" id="KW-1185">Reference proteome</keyword>
<organism evidence="1 2">
    <name type="scientific">Elysia chlorotica</name>
    <name type="common">Eastern emerald elysia</name>
    <name type="synonym">Sea slug</name>
    <dbReference type="NCBI Taxonomy" id="188477"/>
    <lineage>
        <taxon>Eukaryota</taxon>
        <taxon>Metazoa</taxon>
        <taxon>Spiralia</taxon>
        <taxon>Lophotrochozoa</taxon>
        <taxon>Mollusca</taxon>
        <taxon>Gastropoda</taxon>
        <taxon>Heterobranchia</taxon>
        <taxon>Euthyneura</taxon>
        <taxon>Panpulmonata</taxon>
        <taxon>Sacoglossa</taxon>
        <taxon>Placobranchoidea</taxon>
        <taxon>Plakobranchidae</taxon>
        <taxon>Elysia</taxon>
    </lineage>
</organism>
<protein>
    <submittedName>
        <fullName evidence="1">Uncharacterized protein</fullName>
    </submittedName>
</protein>
<evidence type="ECO:0000313" key="1">
    <source>
        <dbReference type="EMBL" id="RUS70651.1"/>
    </source>
</evidence>